<protein>
    <recommendedName>
        <fullName evidence="3">DUF3139 domain-containing protein</fullName>
    </recommendedName>
</protein>
<dbReference type="EMBL" id="LOMT01000057">
    <property type="protein sequence ID" value="KXX99595.1"/>
    <property type="molecule type" value="Genomic_DNA"/>
</dbReference>
<evidence type="ECO:0000313" key="1">
    <source>
        <dbReference type="EMBL" id="KXX99595.1"/>
    </source>
</evidence>
<proteinExistence type="predicted"/>
<dbReference type="RefSeq" id="WP_017560518.1">
    <property type="nucleotide sequence ID" value="NZ_JARPVK010000011.1"/>
</dbReference>
<name>A0A150B673_BACCE</name>
<dbReference type="InterPro" id="IPR021486">
    <property type="entry name" value="DUF3139"/>
</dbReference>
<dbReference type="Proteomes" id="UP000075591">
    <property type="component" value="Unassembled WGS sequence"/>
</dbReference>
<organism evidence="1 2">
    <name type="scientific">Bacillus cereus</name>
    <dbReference type="NCBI Taxonomy" id="1396"/>
    <lineage>
        <taxon>Bacteria</taxon>
        <taxon>Bacillati</taxon>
        <taxon>Bacillota</taxon>
        <taxon>Bacilli</taxon>
        <taxon>Bacillales</taxon>
        <taxon>Bacillaceae</taxon>
        <taxon>Bacillus</taxon>
        <taxon>Bacillus cereus group</taxon>
    </lineage>
</organism>
<gene>
    <name evidence="1" type="ORF">AT274_08145</name>
</gene>
<comment type="caution">
    <text evidence="1">The sequence shown here is derived from an EMBL/GenBank/DDBJ whole genome shotgun (WGS) entry which is preliminary data.</text>
</comment>
<evidence type="ECO:0008006" key="3">
    <source>
        <dbReference type="Google" id="ProtNLM"/>
    </source>
</evidence>
<dbReference type="AlphaFoldDB" id="A0A150B673"/>
<dbReference type="Pfam" id="PF11337">
    <property type="entry name" value="DUF3139"/>
    <property type="match status" value="1"/>
</dbReference>
<evidence type="ECO:0000313" key="2">
    <source>
        <dbReference type="Proteomes" id="UP000075591"/>
    </source>
</evidence>
<sequence>MLSIAILLSCSIFAFVYFVIFGPPINEKQLLNRVETYLIEQGDKKEDIKSMKIQYHWTTNYYVEVTYKDEPNAIYMYTYAIDYSINKKTVHWHNHKLIDGADERNYQFKHLHKDD</sequence>
<reference evidence="1 2" key="1">
    <citation type="submission" date="2015-12" db="EMBL/GenBank/DDBJ databases">
        <title>Bacillus cereus Group isolate.</title>
        <authorList>
            <person name="Kovac J."/>
        </authorList>
    </citation>
    <scope>NUCLEOTIDE SEQUENCE [LARGE SCALE GENOMIC DNA]</scope>
    <source>
        <strain evidence="1 2">FSL W8-0275</strain>
    </source>
</reference>
<dbReference type="PATRIC" id="fig|1396.432.peg.4217"/>
<accession>A0A150B673</accession>